<proteinExistence type="predicted"/>
<evidence type="ECO:0000313" key="2">
    <source>
        <dbReference type="Proteomes" id="UP000199708"/>
    </source>
</evidence>
<keyword evidence="2" id="KW-1185">Reference proteome</keyword>
<evidence type="ECO:0000313" key="1">
    <source>
        <dbReference type="EMBL" id="SDF97120.1"/>
    </source>
</evidence>
<dbReference type="Proteomes" id="UP000199708">
    <property type="component" value="Unassembled WGS sequence"/>
</dbReference>
<dbReference type="EMBL" id="FNCK01000002">
    <property type="protein sequence ID" value="SDF97120.1"/>
    <property type="molecule type" value="Genomic_DNA"/>
</dbReference>
<gene>
    <name evidence="1" type="ORF">SAMN05421791_10267</name>
</gene>
<dbReference type="STRING" id="120956.SAMN05421791_10267"/>
<protein>
    <submittedName>
        <fullName evidence="1">Uncharacterized protein</fullName>
    </submittedName>
</protein>
<reference evidence="1 2" key="1">
    <citation type="submission" date="2016-10" db="EMBL/GenBank/DDBJ databases">
        <authorList>
            <person name="de Groot N.N."/>
        </authorList>
    </citation>
    <scope>NUCLEOTIDE SEQUENCE [LARGE SCALE GENOMIC DNA]</scope>
    <source>
        <strain evidence="1 2">ATCC BAA-466</strain>
    </source>
</reference>
<dbReference type="OrthoDB" id="2139009at2"/>
<dbReference type="AlphaFoldDB" id="A0A1G7QHM2"/>
<organism evidence="1 2">
    <name type="scientific">Facklamia miroungae</name>
    <dbReference type="NCBI Taxonomy" id="120956"/>
    <lineage>
        <taxon>Bacteria</taxon>
        <taxon>Bacillati</taxon>
        <taxon>Bacillota</taxon>
        <taxon>Bacilli</taxon>
        <taxon>Lactobacillales</taxon>
        <taxon>Aerococcaceae</taxon>
        <taxon>Facklamia</taxon>
    </lineage>
</organism>
<sequence>MQLKSILASFLLFISLLSPYSLVKAESSSMKELPFSGYYLAPEASGIEGLLFQENQLVIYIKDESRYTHHDHGHDHEYNYDNEQQHVEKDIISNEDHHEDTIDQAFIEWLFEFNAYPYPDLKDYSTSVQERYKKENNLPIDLKEVYLAIVDQITPEMTQRNILDLINQTVPDISYTEKNDYNYFTISCPTVTVNNDNWTVQLFGEEIFSFVQQSGQLVDNHGNTYEYIDGITPN</sequence>
<accession>A0A1G7QHM2</accession>
<name>A0A1G7QHM2_9LACT</name>
<dbReference type="RefSeq" id="WP_090289161.1">
    <property type="nucleotide sequence ID" value="NZ_FNCK01000002.1"/>
</dbReference>